<sequence length="223" mass="23771">MTQVSWQEALPELFKALGQTAWMVGWSFLITVMLGVTVGVLLRLWAPDGLIPNRPLYAVVGAVVNIARSLPFLILMIALISFTRFIVGTAYGETAAIVPLAVGAIPFYARVVEAALREVAPGKLEAAQVMGATTWDIVRKALLPESLPGLIAGATLTLVTLIGYSTMAGVIGGGGVGDFAIRYGYQRFNMPVLLEAVIALIVIVQLVQSLGDWIVSRLGHLRG</sequence>
<proteinExistence type="inferred from homology"/>
<evidence type="ECO:0000256" key="7">
    <source>
        <dbReference type="ARBA" id="ARBA00023136"/>
    </source>
</evidence>
<evidence type="ECO:0000256" key="2">
    <source>
        <dbReference type="ARBA" id="ARBA00007069"/>
    </source>
</evidence>
<keyword evidence="3 8" id="KW-0813">Transport</keyword>
<keyword evidence="6 8" id="KW-1133">Transmembrane helix</keyword>
<keyword evidence="4" id="KW-1003">Cell membrane</keyword>
<dbReference type="RefSeq" id="WP_166230768.1">
    <property type="nucleotide sequence ID" value="NZ_CP049865.1"/>
</dbReference>
<dbReference type="InterPro" id="IPR035906">
    <property type="entry name" value="MetI-like_sf"/>
</dbReference>
<feature type="transmembrane region" description="Helical" evidence="8">
    <location>
        <begin position="86"/>
        <end position="109"/>
    </location>
</feature>
<dbReference type="PROSITE" id="PS50928">
    <property type="entry name" value="ABC_TM1"/>
    <property type="match status" value="1"/>
</dbReference>
<dbReference type="PANTHER" id="PTHR30450">
    <property type="entry name" value="ABC TRANSPORTER PERMEASE"/>
    <property type="match status" value="1"/>
</dbReference>
<dbReference type="GO" id="GO:0005886">
    <property type="term" value="C:plasma membrane"/>
    <property type="evidence" value="ECO:0007669"/>
    <property type="project" value="UniProtKB-SubCell"/>
</dbReference>
<feature type="transmembrane region" description="Helical" evidence="8">
    <location>
        <begin position="192"/>
        <end position="215"/>
    </location>
</feature>
<dbReference type="SUPFAM" id="SSF161098">
    <property type="entry name" value="MetI-like"/>
    <property type="match status" value="1"/>
</dbReference>
<evidence type="ECO:0000313" key="10">
    <source>
        <dbReference type="EMBL" id="QIK70981.1"/>
    </source>
</evidence>
<dbReference type="Pfam" id="PF00528">
    <property type="entry name" value="BPD_transp_1"/>
    <property type="match status" value="1"/>
</dbReference>
<evidence type="ECO:0000256" key="8">
    <source>
        <dbReference type="RuleBase" id="RU363032"/>
    </source>
</evidence>
<feature type="transmembrane region" description="Helical" evidence="8">
    <location>
        <begin position="149"/>
        <end position="172"/>
    </location>
</feature>
<dbReference type="CDD" id="cd06261">
    <property type="entry name" value="TM_PBP2"/>
    <property type="match status" value="1"/>
</dbReference>
<dbReference type="PANTHER" id="PTHR30450:SF1">
    <property type="entry name" value="D-METHIONINE TRANSPORT SYSTEM PERMEASE PROTEIN METI-RELATED"/>
    <property type="match status" value="1"/>
</dbReference>
<evidence type="ECO:0000256" key="6">
    <source>
        <dbReference type="ARBA" id="ARBA00022989"/>
    </source>
</evidence>
<comment type="similarity">
    <text evidence="2">Belongs to the binding-protein-dependent transport system permease family. CysTW subfamily.</text>
</comment>
<dbReference type="Gene3D" id="1.10.3720.10">
    <property type="entry name" value="MetI-like"/>
    <property type="match status" value="1"/>
</dbReference>
<reference evidence="10 11" key="1">
    <citation type="submission" date="2020-03" db="EMBL/GenBank/DDBJ databases">
        <title>Propioniciclava sp. nov., isolated from Hydrophilus acuminatus.</title>
        <authorList>
            <person name="Hyun D.-W."/>
            <person name="Bae J.-W."/>
        </authorList>
    </citation>
    <scope>NUCLEOTIDE SEQUENCE [LARGE SCALE GENOMIC DNA]</scope>
    <source>
        <strain evidence="10 11">HDW11</strain>
    </source>
</reference>
<gene>
    <name evidence="10" type="ORF">G7070_00165</name>
</gene>
<evidence type="ECO:0000256" key="4">
    <source>
        <dbReference type="ARBA" id="ARBA00022475"/>
    </source>
</evidence>
<dbReference type="GO" id="GO:0048473">
    <property type="term" value="P:D-methionine transmembrane transport"/>
    <property type="evidence" value="ECO:0007669"/>
    <property type="project" value="TreeGrafter"/>
</dbReference>
<evidence type="ECO:0000259" key="9">
    <source>
        <dbReference type="PROSITE" id="PS50928"/>
    </source>
</evidence>
<feature type="transmembrane region" description="Helical" evidence="8">
    <location>
        <begin position="20"/>
        <end position="44"/>
    </location>
</feature>
<feature type="transmembrane region" description="Helical" evidence="8">
    <location>
        <begin position="56"/>
        <end position="80"/>
    </location>
</feature>
<keyword evidence="5 8" id="KW-0812">Transmembrane</keyword>
<protein>
    <submittedName>
        <fullName evidence="10">ABC transporter permease</fullName>
    </submittedName>
</protein>
<name>A0A6G7Y2Y3_9ACTN</name>
<dbReference type="AlphaFoldDB" id="A0A6G7Y2Y3"/>
<evidence type="ECO:0000313" key="11">
    <source>
        <dbReference type="Proteomes" id="UP000501058"/>
    </source>
</evidence>
<evidence type="ECO:0000256" key="1">
    <source>
        <dbReference type="ARBA" id="ARBA00004651"/>
    </source>
</evidence>
<comment type="subcellular location">
    <subcellularLocation>
        <location evidence="1 8">Cell membrane</location>
        <topology evidence="1 8">Multi-pass membrane protein</topology>
    </subcellularLocation>
</comment>
<feature type="domain" description="ABC transmembrane type-1" evidence="9">
    <location>
        <begin position="17"/>
        <end position="211"/>
    </location>
</feature>
<dbReference type="KEGG" id="prv:G7070_00165"/>
<dbReference type="FunFam" id="1.10.3720.10:FF:000002">
    <property type="entry name" value="D-methionine ABC transporter permease MetI"/>
    <property type="match status" value="1"/>
</dbReference>
<accession>A0A6G7Y2Y3</accession>
<dbReference type="InterPro" id="IPR000515">
    <property type="entry name" value="MetI-like"/>
</dbReference>
<keyword evidence="7 8" id="KW-0472">Membrane</keyword>
<dbReference type="InterPro" id="IPR051322">
    <property type="entry name" value="AA_ABC_Transporter_Permease"/>
</dbReference>
<dbReference type="Proteomes" id="UP000501058">
    <property type="component" value="Chromosome"/>
</dbReference>
<dbReference type="EMBL" id="CP049865">
    <property type="protein sequence ID" value="QIK70981.1"/>
    <property type="molecule type" value="Genomic_DNA"/>
</dbReference>
<keyword evidence="11" id="KW-1185">Reference proteome</keyword>
<evidence type="ECO:0000256" key="5">
    <source>
        <dbReference type="ARBA" id="ARBA00022692"/>
    </source>
</evidence>
<organism evidence="10 11">
    <name type="scientific">Propioniciclava coleopterorum</name>
    <dbReference type="NCBI Taxonomy" id="2714937"/>
    <lineage>
        <taxon>Bacteria</taxon>
        <taxon>Bacillati</taxon>
        <taxon>Actinomycetota</taxon>
        <taxon>Actinomycetes</taxon>
        <taxon>Propionibacteriales</taxon>
        <taxon>Propionibacteriaceae</taxon>
        <taxon>Propioniciclava</taxon>
    </lineage>
</organism>
<evidence type="ECO:0000256" key="3">
    <source>
        <dbReference type="ARBA" id="ARBA00022448"/>
    </source>
</evidence>